<dbReference type="AlphaFoldDB" id="A0A366FAJ7"/>
<feature type="compositionally biased region" description="Polar residues" evidence="1">
    <location>
        <begin position="1"/>
        <end position="11"/>
    </location>
</feature>
<dbReference type="EMBL" id="QNRK01000017">
    <property type="protein sequence ID" value="RBP11116.1"/>
    <property type="molecule type" value="Genomic_DNA"/>
</dbReference>
<feature type="region of interest" description="Disordered" evidence="1">
    <location>
        <begin position="1"/>
        <end position="21"/>
    </location>
</feature>
<evidence type="ECO:0000313" key="2">
    <source>
        <dbReference type="EMBL" id="RBP11116.1"/>
    </source>
</evidence>
<dbReference type="Proteomes" id="UP000253529">
    <property type="component" value="Unassembled WGS sequence"/>
</dbReference>
<comment type="caution">
    <text evidence="2">The sequence shown here is derived from an EMBL/GenBank/DDBJ whole genome shotgun (WGS) entry which is preliminary data.</text>
</comment>
<evidence type="ECO:0000256" key="1">
    <source>
        <dbReference type="SAM" id="MobiDB-lite"/>
    </source>
</evidence>
<accession>A0A366FAJ7</accession>
<evidence type="ECO:0000313" key="3">
    <source>
        <dbReference type="Proteomes" id="UP000253529"/>
    </source>
</evidence>
<protein>
    <submittedName>
        <fullName evidence="2">Uncharacterized protein</fullName>
    </submittedName>
</protein>
<proteinExistence type="predicted"/>
<feature type="region of interest" description="Disordered" evidence="1">
    <location>
        <begin position="58"/>
        <end position="80"/>
    </location>
</feature>
<feature type="non-terminal residue" evidence="2">
    <location>
        <position position="114"/>
    </location>
</feature>
<keyword evidence="3" id="KW-1185">Reference proteome</keyword>
<sequence>MAIQESGTPTPAASGVQRFGSRQRRRLLDRSVALGLLAMTKCKDPALAIAAVARNCQAQPTSGGHGAHRERRRLAAGAAGRRPSCVREDALSAWWKSTPGLFASPEVEGNRVAA</sequence>
<dbReference type="RefSeq" id="WP_210208919.1">
    <property type="nucleotide sequence ID" value="NZ_QNRK01000017.1"/>
</dbReference>
<reference evidence="2 3" key="1">
    <citation type="submission" date="2018-06" db="EMBL/GenBank/DDBJ databases">
        <title>Genomic Encyclopedia of Type Strains, Phase IV (KMG-IV): sequencing the most valuable type-strain genomes for metagenomic binning, comparative biology and taxonomic classification.</title>
        <authorList>
            <person name="Goeker M."/>
        </authorList>
    </citation>
    <scope>NUCLEOTIDE SEQUENCE [LARGE SCALE GENOMIC DNA]</scope>
    <source>
        <strain evidence="2 3">DSM 24875</strain>
    </source>
</reference>
<gene>
    <name evidence="2" type="ORF">DFR50_1171</name>
</gene>
<name>A0A366FAJ7_9HYPH</name>
<organism evidence="2 3">
    <name type="scientific">Roseiarcus fermentans</name>
    <dbReference type="NCBI Taxonomy" id="1473586"/>
    <lineage>
        <taxon>Bacteria</taxon>
        <taxon>Pseudomonadati</taxon>
        <taxon>Pseudomonadota</taxon>
        <taxon>Alphaproteobacteria</taxon>
        <taxon>Hyphomicrobiales</taxon>
        <taxon>Roseiarcaceae</taxon>
        <taxon>Roseiarcus</taxon>
    </lineage>
</organism>